<evidence type="ECO:0000256" key="2">
    <source>
        <dbReference type="ARBA" id="ARBA00023015"/>
    </source>
</evidence>
<dbReference type="EMBL" id="AMQM01006397">
    <property type="status" value="NOT_ANNOTATED_CDS"/>
    <property type="molecule type" value="Genomic_DNA"/>
</dbReference>
<reference evidence="7" key="3">
    <citation type="submission" date="2015-06" db="UniProtKB">
        <authorList>
            <consortium name="EnsemblMetazoa"/>
        </authorList>
    </citation>
    <scope>IDENTIFICATION</scope>
</reference>
<dbReference type="Pfam" id="PF04153">
    <property type="entry name" value="NOT2_3_5_C"/>
    <property type="match status" value="1"/>
</dbReference>
<dbReference type="eggNOG" id="KOG2150">
    <property type="taxonomic scope" value="Eukaryota"/>
</dbReference>
<dbReference type="GO" id="GO:0000932">
    <property type="term" value="C:P-body"/>
    <property type="evidence" value="ECO:0000318"/>
    <property type="project" value="GO_Central"/>
</dbReference>
<dbReference type="GO" id="GO:0000289">
    <property type="term" value="P:nuclear-transcribed mRNA poly(A) tail shortening"/>
    <property type="evidence" value="ECO:0000318"/>
    <property type="project" value="GO_Central"/>
</dbReference>
<dbReference type="InterPro" id="IPR007282">
    <property type="entry name" value="NOT2/3/5_C"/>
</dbReference>
<proteinExistence type="inferred from homology"/>
<dbReference type="STRING" id="6412.T1EG07"/>
<dbReference type="EMBL" id="AMQM01006396">
    <property type="status" value="NOT_ANNOTATED_CDS"/>
    <property type="molecule type" value="Genomic_DNA"/>
</dbReference>
<dbReference type="KEGG" id="hro:HELRODRAFT_114301"/>
<evidence type="ECO:0000256" key="4">
    <source>
        <dbReference type="SAM" id="MobiDB-lite"/>
    </source>
</evidence>
<evidence type="ECO:0000259" key="5">
    <source>
        <dbReference type="Pfam" id="PF04153"/>
    </source>
</evidence>
<dbReference type="PANTHER" id="PTHR23326">
    <property type="entry name" value="CCR4 NOT-RELATED"/>
    <property type="match status" value="1"/>
</dbReference>
<dbReference type="AlphaFoldDB" id="T1EG07"/>
<dbReference type="InParanoid" id="T1EG07"/>
<name>T1EG07_HELRO</name>
<dbReference type="CTD" id="20195509"/>
<dbReference type="GO" id="GO:2000036">
    <property type="term" value="P:regulation of stem cell population maintenance"/>
    <property type="evidence" value="ECO:0007669"/>
    <property type="project" value="UniProtKB-ARBA"/>
</dbReference>
<evidence type="ECO:0000313" key="8">
    <source>
        <dbReference type="Proteomes" id="UP000015101"/>
    </source>
</evidence>
<dbReference type="HOGENOM" id="CLU_1054787_0_0_1"/>
<evidence type="ECO:0000256" key="3">
    <source>
        <dbReference type="ARBA" id="ARBA00023163"/>
    </source>
</evidence>
<dbReference type="Gene3D" id="2.30.30.1020">
    <property type="entry name" value="CCR4-NOT complex subunit 2/3/5, C-terminal domain"/>
    <property type="match status" value="1"/>
</dbReference>
<gene>
    <name evidence="7" type="primary">20195509</name>
    <name evidence="6" type="ORF">HELRODRAFT_114301</name>
</gene>
<feature type="domain" description="NOT2/NOT3/NOT5 C-terminal" evidence="5">
    <location>
        <begin position="133"/>
        <end position="258"/>
    </location>
</feature>
<dbReference type="InterPro" id="IPR038635">
    <property type="entry name" value="CCR4-NOT_su2/3/5_C_sf"/>
</dbReference>
<sequence>MSISIMTSSTTSSSSSYNILTAAADYLSSYFTNFPSINSHAFTTTTSSAATTPTFIPATSQQQQSNTSSTATTTTTTTTMASSTVAAAAASTTTTIVTTTTIKIDPMYSLTPLGRVPLTKQQLYQMQMLSSASLHMPHAMESQQNRSTNFPMPYKMPSYYATLPPSLYNHLDFYLKLNPETLFFIFYYMEGSKAQYMAAKALKQLSWRFHTRHLMWFQRRDEPTLITEECEQGSYIYFDYEKWMQRNVDNFTFEYKYLEDKDLS</sequence>
<keyword evidence="2" id="KW-0805">Transcription regulation</keyword>
<dbReference type="OMA" id="HAMESQQ"/>
<evidence type="ECO:0000256" key="1">
    <source>
        <dbReference type="ARBA" id="ARBA00007682"/>
    </source>
</evidence>
<accession>T1EG07</accession>
<keyword evidence="3" id="KW-0804">Transcription</keyword>
<protein>
    <recommendedName>
        <fullName evidence="5">NOT2/NOT3/NOT5 C-terminal domain-containing protein</fullName>
    </recommendedName>
</protein>
<feature type="region of interest" description="Disordered" evidence="4">
    <location>
        <begin position="56"/>
        <end position="76"/>
    </location>
</feature>
<dbReference type="EMBL" id="KB097417">
    <property type="protein sequence ID" value="ESN97225.1"/>
    <property type="molecule type" value="Genomic_DNA"/>
</dbReference>
<evidence type="ECO:0000313" key="7">
    <source>
        <dbReference type="EnsemblMetazoa" id="HelroP114301"/>
    </source>
</evidence>
<dbReference type="OrthoDB" id="293823at2759"/>
<reference evidence="8" key="1">
    <citation type="submission" date="2012-12" db="EMBL/GenBank/DDBJ databases">
        <authorList>
            <person name="Hellsten U."/>
            <person name="Grimwood J."/>
            <person name="Chapman J.A."/>
            <person name="Shapiro H."/>
            <person name="Aerts A."/>
            <person name="Otillar R.P."/>
            <person name="Terry A.Y."/>
            <person name="Boore J.L."/>
            <person name="Simakov O."/>
            <person name="Marletaz F."/>
            <person name="Cho S.-J."/>
            <person name="Edsinger-Gonzales E."/>
            <person name="Havlak P."/>
            <person name="Kuo D.-H."/>
            <person name="Larsson T."/>
            <person name="Lv J."/>
            <person name="Arendt D."/>
            <person name="Savage R."/>
            <person name="Osoegawa K."/>
            <person name="de Jong P."/>
            <person name="Lindberg D.R."/>
            <person name="Seaver E.C."/>
            <person name="Weisblat D.A."/>
            <person name="Putnam N.H."/>
            <person name="Grigoriev I.V."/>
            <person name="Rokhsar D.S."/>
        </authorList>
    </citation>
    <scope>NUCLEOTIDE SEQUENCE</scope>
</reference>
<dbReference type="RefSeq" id="XP_009024714.1">
    <property type="nucleotide sequence ID" value="XM_009026466.1"/>
</dbReference>
<evidence type="ECO:0000313" key="6">
    <source>
        <dbReference type="EMBL" id="ESN97225.1"/>
    </source>
</evidence>
<dbReference type="Proteomes" id="UP000015101">
    <property type="component" value="Unassembled WGS sequence"/>
</dbReference>
<dbReference type="EnsemblMetazoa" id="HelroT114301">
    <property type="protein sequence ID" value="HelroP114301"/>
    <property type="gene ID" value="HelroG114301"/>
</dbReference>
<dbReference type="InterPro" id="IPR040168">
    <property type="entry name" value="Not2/3/5"/>
</dbReference>
<organism evidence="7 8">
    <name type="scientific">Helobdella robusta</name>
    <name type="common">Californian leech</name>
    <dbReference type="NCBI Taxonomy" id="6412"/>
    <lineage>
        <taxon>Eukaryota</taxon>
        <taxon>Metazoa</taxon>
        <taxon>Spiralia</taxon>
        <taxon>Lophotrochozoa</taxon>
        <taxon>Annelida</taxon>
        <taxon>Clitellata</taxon>
        <taxon>Hirudinea</taxon>
        <taxon>Rhynchobdellida</taxon>
        <taxon>Glossiphoniidae</taxon>
        <taxon>Helobdella</taxon>
    </lineage>
</organism>
<keyword evidence="8" id="KW-1185">Reference proteome</keyword>
<reference evidence="6 8" key="2">
    <citation type="journal article" date="2013" name="Nature">
        <title>Insights into bilaterian evolution from three spiralian genomes.</title>
        <authorList>
            <person name="Simakov O."/>
            <person name="Marletaz F."/>
            <person name="Cho S.J."/>
            <person name="Edsinger-Gonzales E."/>
            <person name="Havlak P."/>
            <person name="Hellsten U."/>
            <person name="Kuo D.H."/>
            <person name="Larsson T."/>
            <person name="Lv J."/>
            <person name="Arendt D."/>
            <person name="Savage R."/>
            <person name="Osoegawa K."/>
            <person name="de Jong P."/>
            <person name="Grimwood J."/>
            <person name="Chapman J.A."/>
            <person name="Shapiro H."/>
            <person name="Aerts A."/>
            <person name="Otillar R.P."/>
            <person name="Terry A.Y."/>
            <person name="Boore J.L."/>
            <person name="Grigoriev I.V."/>
            <person name="Lindberg D.R."/>
            <person name="Seaver E.C."/>
            <person name="Weisblat D.A."/>
            <person name="Putnam N.H."/>
            <person name="Rokhsar D.S."/>
        </authorList>
    </citation>
    <scope>NUCLEOTIDE SEQUENCE</scope>
</reference>
<comment type="similarity">
    <text evidence="1">Belongs to the CNOT2/3/5 family.</text>
</comment>
<dbReference type="GeneID" id="20195509"/>
<dbReference type="GO" id="GO:0030015">
    <property type="term" value="C:CCR4-NOT core complex"/>
    <property type="evidence" value="ECO:0000318"/>
    <property type="project" value="GO_Central"/>
</dbReference>
<dbReference type="GO" id="GO:0006355">
    <property type="term" value="P:regulation of DNA-templated transcription"/>
    <property type="evidence" value="ECO:0007669"/>
    <property type="project" value="InterPro"/>
</dbReference>